<keyword evidence="1" id="KW-0862">Zinc</keyword>
<feature type="binding site" evidence="1">
    <location>
        <begin position="142"/>
        <end position="145"/>
    </location>
    <ligand>
        <name>GTP</name>
        <dbReference type="ChEBI" id="CHEBI:37565"/>
    </ligand>
</feature>
<dbReference type="Gene3D" id="3.40.50.300">
    <property type="entry name" value="P-loop containing nucleotide triphosphate hydrolases"/>
    <property type="match status" value="1"/>
</dbReference>
<comment type="function">
    <text evidence="1">One of several proteins that assist in the late maturation steps of the functional core of the 30S ribosomal subunit. Helps release RbfA from mature subunits. May play a role in the assembly of ribosomal proteins into the subunit. Circularly permuted GTPase that catalyzes slow GTP hydrolysis, GTPase activity is stimulated by the 30S ribosomal subunit.</text>
</comment>
<reference evidence="4 5" key="1">
    <citation type="journal article" date="2018" name="Int. J. Syst. Evol. Microbiol.">
        <title>Mesosutterella multiformis gen. nov., sp. nov., a member of the family Sutterellaceae and Sutterella megalosphaeroides sp. nov., isolated from human faeces.</title>
        <authorList>
            <person name="Sakamoto M."/>
            <person name="Ikeyama N."/>
            <person name="Kunihiro T."/>
            <person name="Iino T."/>
            <person name="Yuki M."/>
            <person name="Ohkuma M."/>
        </authorList>
    </citation>
    <scope>NUCLEOTIDE SEQUENCE [LARGE SCALE GENOMIC DNA]</scope>
    <source>
        <strain evidence="4 5">6FBBBH3</strain>
    </source>
</reference>
<proteinExistence type="inferred from homology"/>
<keyword evidence="1" id="KW-0479">Metal-binding</keyword>
<dbReference type="GO" id="GO:0019843">
    <property type="term" value="F:rRNA binding"/>
    <property type="evidence" value="ECO:0007669"/>
    <property type="project" value="UniProtKB-KW"/>
</dbReference>
<keyword evidence="1" id="KW-0547">Nucleotide-binding</keyword>
<dbReference type="SUPFAM" id="SSF52540">
    <property type="entry name" value="P-loop containing nucleoside triphosphate hydrolases"/>
    <property type="match status" value="1"/>
</dbReference>
<keyword evidence="1" id="KW-0342">GTP-binding</keyword>
<dbReference type="EC" id="3.6.1.-" evidence="1"/>
<protein>
    <recommendedName>
        <fullName evidence="1">Small ribosomal subunit biogenesis GTPase RsgA</fullName>
        <ecNumber evidence="1">3.6.1.-</ecNumber>
    </recommendedName>
</protein>
<keyword evidence="1" id="KW-0963">Cytoplasm</keyword>
<feature type="binding site" evidence="1">
    <location>
        <begin position="196"/>
        <end position="204"/>
    </location>
    <ligand>
        <name>GTP</name>
        <dbReference type="ChEBI" id="CHEBI:37565"/>
    </ligand>
</feature>
<dbReference type="Proteomes" id="UP000271003">
    <property type="component" value="Chromosome"/>
</dbReference>
<dbReference type="Gene3D" id="1.10.40.50">
    <property type="entry name" value="Probable gtpase engc, domain 3"/>
    <property type="match status" value="1"/>
</dbReference>
<dbReference type="GO" id="GO:0046872">
    <property type="term" value="F:metal ion binding"/>
    <property type="evidence" value="ECO:0007669"/>
    <property type="project" value="UniProtKB-KW"/>
</dbReference>
<dbReference type="GO" id="GO:0042274">
    <property type="term" value="P:ribosomal small subunit biogenesis"/>
    <property type="evidence" value="ECO:0007669"/>
    <property type="project" value="UniProtKB-UniRule"/>
</dbReference>
<keyword evidence="5" id="KW-1185">Reference proteome</keyword>
<dbReference type="InterPro" id="IPR010914">
    <property type="entry name" value="RsgA_GTPase_dom"/>
</dbReference>
<dbReference type="InterPro" id="IPR012340">
    <property type="entry name" value="NA-bd_OB-fold"/>
</dbReference>
<dbReference type="PROSITE" id="PS50936">
    <property type="entry name" value="ENGC_GTPASE"/>
    <property type="match status" value="1"/>
</dbReference>
<dbReference type="KEGG" id="sutt:SUTMEG_19060"/>
<dbReference type="AlphaFoldDB" id="A0A2Z6IBQ8"/>
<evidence type="ECO:0000313" key="5">
    <source>
        <dbReference type="Proteomes" id="UP000271003"/>
    </source>
</evidence>
<keyword evidence="1" id="KW-0378">Hydrolase</keyword>
<dbReference type="RefSeq" id="WP_120177567.1">
    <property type="nucleotide sequence ID" value="NZ_AP018786.1"/>
</dbReference>
<dbReference type="GO" id="GO:0003924">
    <property type="term" value="F:GTPase activity"/>
    <property type="evidence" value="ECO:0007669"/>
    <property type="project" value="UniProtKB-UniRule"/>
</dbReference>
<feature type="binding site" evidence="1">
    <location>
        <position position="288"/>
    </location>
    <ligand>
        <name>Zn(2+)</name>
        <dbReference type="ChEBI" id="CHEBI:29105"/>
    </ligand>
</feature>
<feature type="binding site" evidence="1">
    <location>
        <position position="281"/>
    </location>
    <ligand>
        <name>Zn(2+)</name>
        <dbReference type="ChEBI" id="CHEBI:29105"/>
    </ligand>
</feature>
<sequence length="325" mass="35600">MAKPKFSENRSRNARGRADQQPATTLPLVTGRVTASHGRHFFVTTPEGDRFEAHRRGKKGDVVVGDIVRCTPPASGVCAIEAIEPRANLLYRSDEWRVKTLAANIDLVCIVFASRPTFNPWFIWKALLASHQAGIPALVVRNKCDLPDENDAARKQIDLLRSIGHDVIEVSAKSEPDVTRSTLLPRLTGKASLLVGQSGMGKSTILNLLVPHAQAATREFSEALDLGKQTTTAARWYDAEADDWRGAVIDTPGFQEFGLAHLALNDILRAMPDIAAHASGCRFFNCRHLKEPGCTVKAALERGEIDPARYDFYRAVAQGADTLPL</sequence>
<feature type="region of interest" description="Disordered" evidence="2">
    <location>
        <begin position="1"/>
        <end position="26"/>
    </location>
</feature>
<name>A0A2Z6IBQ8_9BURK</name>
<feature type="domain" description="EngC GTPase" evidence="3">
    <location>
        <begin position="103"/>
        <end position="255"/>
    </location>
</feature>
<dbReference type="GO" id="GO:0005737">
    <property type="term" value="C:cytoplasm"/>
    <property type="evidence" value="ECO:0007669"/>
    <property type="project" value="UniProtKB-SubCell"/>
</dbReference>
<dbReference type="HAMAP" id="MF_01820">
    <property type="entry name" value="GTPase_RsgA"/>
    <property type="match status" value="1"/>
</dbReference>
<feature type="binding site" evidence="1">
    <location>
        <position position="294"/>
    </location>
    <ligand>
        <name>Zn(2+)</name>
        <dbReference type="ChEBI" id="CHEBI:29105"/>
    </ligand>
</feature>
<evidence type="ECO:0000256" key="2">
    <source>
        <dbReference type="SAM" id="MobiDB-lite"/>
    </source>
</evidence>
<dbReference type="EMBL" id="AP018786">
    <property type="protein sequence ID" value="BBF24015.1"/>
    <property type="molecule type" value="Genomic_DNA"/>
</dbReference>
<dbReference type="Gene3D" id="2.40.50.140">
    <property type="entry name" value="Nucleic acid-binding proteins"/>
    <property type="match status" value="1"/>
</dbReference>
<evidence type="ECO:0000256" key="1">
    <source>
        <dbReference type="HAMAP-Rule" id="MF_01820"/>
    </source>
</evidence>
<dbReference type="PANTHER" id="PTHR32120:SF11">
    <property type="entry name" value="SMALL RIBOSOMAL SUBUNIT BIOGENESIS GTPASE RSGA 1, MITOCHONDRIAL-RELATED"/>
    <property type="match status" value="1"/>
</dbReference>
<dbReference type="InterPro" id="IPR004881">
    <property type="entry name" value="Ribosome_biogen_GTPase_RsgA"/>
</dbReference>
<dbReference type="Pfam" id="PF03193">
    <property type="entry name" value="RsgA_GTPase"/>
    <property type="match status" value="1"/>
</dbReference>
<evidence type="ECO:0000259" key="3">
    <source>
        <dbReference type="PROSITE" id="PS50936"/>
    </source>
</evidence>
<comment type="subunit">
    <text evidence="1">Monomer. Associates with 30S ribosomal subunit, binds 16S rRNA.</text>
</comment>
<dbReference type="PANTHER" id="PTHR32120">
    <property type="entry name" value="SMALL RIBOSOMAL SUBUNIT BIOGENESIS GTPASE RSGA"/>
    <property type="match status" value="1"/>
</dbReference>
<comment type="cofactor">
    <cofactor evidence="1">
        <name>Zn(2+)</name>
        <dbReference type="ChEBI" id="CHEBI:29105"/>
    </cofactor>
    <text evidence="1">Binds 1 zinc ion per subunit.</text>
</comment>
<dbReference type="GO" id="GO:0005525">
    <property type="term" value="F:GTP binding"/>
    <property type="evidence" value="ECO:0007669"/>
    <property type="project" value="UniProtKB-UniRule"/>
</dbReference>
<dbReference type="InterPro" id="IPR027417">
    <property type="entry name" value="P-loop_NTPase"/>
</dbReference>
<evidence type="ECO:0000313" key="4">
    <source>
        <dbReference type="EMBL" id="BBF24015.1"/>
    </source>
</evidence>
<dbReference type="CDD" id="cd01854">
    <property type="entry name" value="YjeQ_EngC"/>
    <property type="match status" value="1"/>
</dbReference>
<feature type="compositionally biased region" description="Basic and acidic residues" evidence="2">
    <location>
        <begin position="1"/>
        <end position="11"/>
    </location>
</feature>
<keyword evidence="1" id="KW-0690">Ribosome biogenesis</keyword>
<accession>A0A2Z6IBQ8</accession>
<comment type="similarity">
    <text evidence="1">Belongs to the TRAFAC class YlqF/YawG GTPase family. RsgA subfamily.</text>
</comment>
<keyword evidence="1" id="KW-0694">RNA-binding</keyword>
<dbReference type="OrthoDB" id="9809485at2"/>
<dbReference type="NCBIfam" id="TIGR00157">
    <property type="entry name" value="ribosome small subunit-dependent GTPase A"/>
    <property type="match status" value="1"/>
</dbReference>
<feature type="binding site" evidence="1">
    <location>
        <position position="286"/>
    </location>
    <ligand>
        <name>Zn(2+)</name>
        <dbReference type="ChEBI" id="CHEBI:29105"/>
    </ligand>
</feature>
<organism evidence="4 5">
    <name type="scientific">Sutterella megalosphaeroides</name>
    <dbReference type="NCBI Taxonomy" id="2494234"/>
    <lineage>
        <taxon>Bacteria</taxon>
        <taxon>Pseudomonadati</taxon>
        <taxon>Pseudomonadota</taxon>
        <taxon>Betaproteobacteria</taxon>
        <taxon>Burkholderiales</taxon>
        <taxon>Sutterellaceae</taxon>
        <taxon>Sutterella</taxon>
    </lineage>
</organism>
<comment type="subcellular location">
    <subcellularLocation>
        <location evidence="1">Cytoplasm</location>
    </subcellularLocation>
</comment>
<keyword evidence="1" id="KW-0699">rRNA-binding</keyword>
<gene>
    <name evidence="1 4" type="primary">rsgA</name>
    <name evidence="4" type="ORF">SUTMEG_19060</name>
</gene>